<keyword evidence="2" id="KW-0472">Membrane</keyword>
<dbReference type="AlphaFoldDB" id="A0A401RM66"/>
<organism evidence="3 4">
    <name type="scientific">Chiloscyllium punctatum</name>
    <name type="common">Brownbanded bambooshark</name>
    <name type="synonym">Hemiscyllium punctatum</name>
    <dbReference type="NCBI Taxonomy" id="137246"/>
    <lineage>
        <taxon>Eukaryota</taxon>
        <taxon>Metazoa</taxon>
        <taxon>Chordata</taxon>
        <taxon>Craniata</taxon>
        <taxon>Vertebrata</taxon>
        <taxon>Chondrichthyes</taxon>
        <taxon>Elasmobranchii</taxon>
        <taxon>Galeomorphii</taxon>
        <taxon>Galeoidea</taxon>
        <taxon>Orectolobiformes</taxon>
        <taxon>Hemiscylliidae</taxon>
        <taxon>Chiloscyllium</taxon>
    </lineage>
</organism>
<keyword evidence="2" id="KW-0812">Transmembrane</keyword>
<accession>A0A401RM66</accession>
<evidence type="ECO:0000313" key="4">
    <source>
        <dbReference type="Proteomes" id="UP000287033"/>
    </source>
</evidence>
<feature type="region of interest" description="Disordered" evidence="1">
    <location>
        <begin position="137"/>
        <end position="231"/>
    </location>
</feature>
<name>A0A401RM66_CHIPU</name>
<feature type="non-terminal residue" evidence="3">
    <location>
        <position position="231"/>
    </location>
</feature>
<dbReference type="EMBL" id="BEZZ01003248">
    <property type="protein sequence ID" value="GCC19277.1"/>
    <property type="molecule type" value="Genomic_DNA"/>
</dbReference>
<feature type="compositionally biased region" description="Polar residues" evidence="1">
    <location>
        <begin position="176"/>
        <end position="186"/>
    </location>
</feature>
<reference evidence="3 4" key="1">
    <citation type="journal article" date="2018" name="Nat. Ecol. Evol.">
        <title>Shark genomes provide insights into elasmobranch evolution and the origin of vertebrates.</title>
        <authorList>
            <person name="Hara Y"/>
            <person name="Yamaguchi K"/>
            <person name="Onimaru K"/>
            <person name="Kadota M"/>
            <person name="Koyanagi M"/>
            <person name="Keeley SD"/>
            <person name="Tatsumi K"/>
            <person name="Tanaka K"/>
            <person name="Motone F"/>
            <person name="Kageyama Y"/>
            <person name="Nozu R"/>
            <person name="Adachi N"/>
            <person name="Nishimura O"/>
            <person name="Nakagawa R"/>
            <person name="Tanegashima C"/>
            <person name="Kiyatake I"/>
            <person name="Matsumoto R"/>
            <person name="Murakumo K"/>
            <person name="Nishida K"/>
            <person name="Terakita A"/>
            <person name="Kuratani S"/>
            <person name="Sato K"/>
            <person name="Hyodo S Kuraku.S."/>
        </authorList>
    </citation>
    <scope>NUCLEOTIDE SEQUENCE [LARGE SCALE GENOMIC DNA]</scope>
</reference>
<gene>
    <name evidence="3" type="ORF">chiPu_0021022</name>
</gene>
<evidence type="ECO:0000256" key="1">
    <source>
        <dbReference type="SAM" id="MobiDB-lite"/>
    </source>
</evidence>
<feature type="transmembrane region" description="Helical" evidence="2">
    <location>
        <begin position="6"/>
        <end position="28"/>
    </location>
</feature>
<dbReference type="Proteomes" id="UP000287033">
    <property type="component" value="Unassembled WGS sequence"/>
</dbReference>
<proteinExistence type="predicted"/>
<feature type="compositionally biased region" description="Polar residues" evidence="1">
    <location>
        <begin position="197"/>
        <end position="215"/>
    </location>
</feature>
<comment type="caution">
    <text evidence="3">The sequence shown here is derived from an EMBL/GenBank/DDBJ whole genome shotgun (WGS) entry which is preliminary data.</text>
</comment>
<feature type="non-terminal residue" evidence="3">
    <location>
        <position position="1"/>
    </location>
</feature>
<keyword evidence="4" id="KW-1185">Reference proteome</keyword>
<feature type="region of interest" description="Disordered" evidence="1">
    <location>
        <begin position="79"/>
        <end position="109"/>
    </location>
</feature>
<evidence type="ECO:0000313" key="3">
    <source>
        <dbReference type="EMBL" id="GCC19277.1"/>
    </source>
</evidence>
<protein>
    <submittedName>
        <fullName evidence="3">Uncharacterized protein</fullName>
    </submittedName>
</protein>
<sequence length="231" mass="25067">LHDRSVLGLAITCSVVLVCGLVIGIYIWRKQSKELKNSHPNAEAGINNQGEPSDEHQALIVSKDEESLNVIKHQENNAANTNQAAEDPSNEKGSQNELKQPEVTVGNVEDDSKEKVQFILTNTAGFTLSALYLDDDDAGSQNESEQPEGIFGNGQRNAEDVSKKKGSQNESKQREGTSGNGQQKAQNDSKQKDDNAGPQSSSEQIESHVGNAQQNAKDDSKEEGELLQLKK</sequence>
<keyword evidence="2" id="KW-1133">Transmembrane helix</keyword>
<evidence type="ECO:0000256" key="2">
    <source>
        <dbReference type="SAM" id="Phobius"/>
    </source>
</evidence>